<evidence type="ECO:0000256" key="8">
    <source>
        <dbReference type="ARBA" id="ARBA00023235"/>
    </source>
</evidence>
<dbReference type="NCBIfam" id="NF010112">
    <property type="entry name" value="PRK13585.1"/>
    <property type="match status" value="1"/>
</dbReference>
<evidence type="ECO:0000256" key="3">
    <source>
        <dbReference type="ARBA" id="ARBA00005133"/>
    </source>
</evidence>
<sequence>MIIIPAVDIKNGQCVRLKQGRMNEETVFSSNPVEMAKQWADYNIKLLHVVDLDGAFNKKPQNATIIQEIVASISIPIQVGGGIRTLDSIKMYLDMGVNRIVLGTEAIRNPEQVASFCEKFPDQIVVGIDAKNGMVAVEGWTETTTVTAIDLAKKFENTGIAAINFTDIHRDGMQTGPNIQATKALADAIDIPIIASGGVSTIKDIEHLLAVAKSGIVGVICGRSLYEGSLDLLEAIELTQSL</sequence>
<dbReference type="EMBL" id="ATBP01000312">
    <property type="protein sequence ID" value="ETR71155.1"/>
    <property type="molecule type" value="Genomic_DNA"/>
</dbReference>
<dbReference type="InterPro" id="IPR023016">
    <property type="entry name" value="HisA/PriA"/>
</dbReference>
<evidence type="ECO:0000256" key="10">
    <source>
        <dbReference type="RuleBase" id="RU003657"/>
    </source>
</evidence>
<dbReference type="Pfam" id="PF00977">
    <property type="entry name" value="His_biosynth"/>
    <property type="match status" value="1"/>
</dbReference>
<keyword evidence="6 9" id="KW-0028">Amino-acid biosynthesis</keyword>
<dbReference type="GO" id="GO:0000105">
    <property type="term" value="P:L-histidine biosynthetic process"/>
    <property type="evidence" value="ECO:0007669"/>
    <property type="project" value="UniProtKB-UniRule"/>
</dbReference>
<dbReference type="HAMAP" id="MF_01014">
    <property type="entry name" value="HisA"/>
    <property type="match status" value="1"/>
</dbReference>
<reference evidence="13" key="1">
    <citation type="submission" date="2012-11" db="EMBL/GenBank/DDBJ databases">
        <authorList>
            <person name="Lucero-Rivera Y.E."/>
            <person name="Tovar-Ramirez D."/>
        </authorList>
    </citation>
    <scope>NUCLEOTIDE SEQUENCE [LARGE SCALE GENOMIC DNA]</scope>
    <source>
        <strain evidence="13">Araruama</strain>
    </source>
</reference>
<dbReference type="PANTHER" id="PTHR43090:SF2">
    <property type="entry name" value="1-(5-PHOSPHORIBOSYL)-5-[(5-PHOSPHORIBOSYLAMINO)METHYLIDENEAMINO] IMIDAZOLE-4-CARBOXAMIDE ISOMERASE"/>
    <property type="match status" value="1"/>
</dbReference>
<organism evidence="12 13">
    <name type="scientific">Candidatus Magnetoglobus multicellularis str. Araruama</name>
    <dbReference type="NCBI Taxonomy" id="890399"/>
    <lineage>
        <taxon>Bacteria</taxon>
        <taxon>Pseudomonadati</taxon>
        <taxon>Thermodesulfobacteriota</taxon>
        <taxon>Desulfobacteria</taxon>
        <taxon>Desulfobacterales</taxon>
        <taxon>Desulfobacteraceae</taxon>
        <taxon>Candidatus Magnetoglobus</taxon>
    </lineage>
</organism>
<keyword evidence="5 9" id="KW-0963">Cytoplasm</keyword>
<dbReference type="GO" id="GO:0003949">
    <property type="term" value="F:1-(5-phosphoribosyl)-5-[(5-phosphoribosylamino)methylideneamino]imidazole-4-carboxamide isomerase activity"/>
    <property type="evidence" value="ECO:0007669"/>
    <property type="project" value="UniProtKB-UniRule"/>
</dbReference>
<proteinExistence type="inferred from homology"/>
<keyword evidence="7 9" id="KW-0368">Histidine biosynthesis</keyword>
<feature type="active site" description="Proton donor" evidence="9">
    <location>
        <position position="129"/>
    </location>
</feature>
<comment type="pathway">
    <text evidence="3 9 11">Amino-acid biosynthesis; L-histidine biosynthesis; L-histidine from 5-phospho-alpha-D-ribose 1-diphosphate: step 4/9.</text>
</comment>
<dbReference type="NCBIfam" id="TIGR00007">
    <property type="entry name" value="1-(5-phosphoribosyl)-5-[(5-phosphoribosylamino)methylideneamino]imidazole-4-carboxamide isomerase"/>
    <property type="match status" value="1"/>
</dbReference>
<evidence type="ECO:0000256" key="6">
    <source>
        <dbReference type="ARBA" id="ARBA00022605"/>
    </source>
</evidence>
<feature type="active site" description="Proton acceptor" evidence="9">
    <location>
        <position position="8"/>
    </location>
</feature>
<dbReference type="UniPathway" id="UPA00031">
    <property type="reaction ID" value="UER00009"/>
</dbReference>
<dbReference type="InterPro" id="IPR011060">
    <property type="entry name" value="RibuloseP-bd_barrel"/>
</dbReference>
<evidence type="ECO:0000313" key="12">
    <source>
        <dbReference type="EMBL" id="ETR71155.1"/>
    </source>
</evidence>
<dbReference type="Gene3D" id="3.20.20.70">
    <property type="entry name" value="Aldolase class I"/>
    <property type="match status" value="1"/>
</dbReference>
<evidence type="ECO:0000256" key="5">
    <source>
        <dbReference type="ARBA" id="ARBA00022490"/>
    </source>
</evidence>
<comment type="subcellular location">
    <subcellularLocation>
        <location evidence="2 9 11">Cytoplasm</location>
    </subcellularLocation>
</comment>
<dbReference type="GO" id="GO:0005737">
    <property type="term" value="C:cytoplasm"/>
    <property type="evidence" value="ECO:0007669"/>
    <property type="project" value="UniProtKB-SubCell"/>
</dbReference>
<protein>
    <recommendedName>
        <fullName evidence="9 11">1-(5-phosphoribosyl)-5-[(5-phosphoribosylamino)methylideneamino] imidazole-4-carboxamide isomerase</fullName>
        <ecNumber evidence="9 11">5.3.1.16</ecNumber>
    </recommendedName>
    <alternativeName>
        <fullName evidence="9">Phosphoribosylformimino-5-aminoimidazole carboxamide ribotide isomerase</fullName>
    </alternativeName>
</protein>
<dbReference type="FunFam" id="3.20.20.70:FF:000009">
    <property type="entry name" value="1-(5-phosphoribosyl)-5-[(5-phosphoribosylamino)methylideneamino] imidazole-4-carboxamide isomerase"/>
    <property type="match status" value="1"/>
</dbReference>
<dbReference type="InterPro" id="IPR006062">
    <property type="entry name" value="His_biosynth"/>
</dbReference>
<dbReference type="SUPFAM" id="SSF51366">
    <property type="entry name" value="Ribulose-phoshate binding barrel"/>
    <property type="match status" value="1"/>
</dbReference>
<dbReference type="InterPro" id="IPR044524">
    <property type="entry name" value="Isoase_HisA-like"/>
</dbReference>
<dbReference type="InterPro" id="IPR013785">
    <property type="entry name" value="Aldolase_TIM"/>
</dbReference>
<evidence type="ECO:0000256" key="7">
    <source>
        <dbReference type="ARBA" id="ARBA00023102"/>
    </source>
</evidence>
<name>A0A1V1P8X6_9BACT</name>
<evidence type="ECO:0000256" key="9">
    <source>
        <dbReference type="HAMAP-Rule" id="MF_01014"/>
    </source>
</evidence>
<dbReference type="EC" id="5.3.1.16" evidence="9 11"/>
<dbReference type="PANTHER" id="PTHR43090">
    <property type="entry name" value="1-(5-PHOSPHORIBOSYL)-5-[(5-PHOSPHORIBOSYLAMINO)METHYLIDENEAMINO] IMIDAZOLE-4-CARBOXAMIDE ISOMERASE"/>
    <property type="match status" value="1"/>
</dbReference>
<evidence type="ECO:0000256" key="2">
    <source>
        <dbReference type="ARBA" id="ARBA00004496"/>
    </source>
</evidence>
<evidence type="ECO:0000256" key="4">
    <source>
        <dbReference type="ARBA" id="ARBA00009667"/>
    </source>
</evidence>
<keyword evidence="8 9" id="KW-0413">Isomerase</keyword>
<gene>
    <name evidence="9 12" type="primary">hisA</name>
    <name evidence="12" type="ORF">OMM_02699</name>
</gene>
<comment type="catalytic activity">
    <reaction evidence="1 9 11">
        <text>1-(5-phospho-beta-D-ribosyl)-5-[(5-phospho-beta-D-ribosylamino)methylideneamino]imidazole-4-carboxamide = 5-[(5-phospho-1-deoxy-D-ribulos-1-ylimino)methylamino]-1-(5-phospho-beta-D-ribosyl)imidazole-4-carboxamide</text>
        <dbReference type="Rhea" id="RHEA:15469"/>
        <dbReference type="ChEBI" id="CHEBI:58435"/>
        <dbReference type="ChEBI" id="CHEBI:58525"/>
        <dbReference type="EC" id="5.3.1.16"/>
    </reaction>
</comment>
<dbReference type="InterPro" id="IPR006063">
    <property type="entry name" value="HisA_bact_arch"/>
</dbReference>
<evidence type="ECO:0000256" key="11">
    <source>
        <dbReference type="RuleBase" id="RU003658"/>
    </source>
</evidence>
<evidence type="ECO:0000256" key="1">
    <source>
        <dbReference type="ARBA" id="ARBA00000901"/>
    </source>
</evidence>
<comment type="similarity">
    <text evidence="4 9 10">Belongs to the HisA/HisF family.</text>
</comment>
<comment type="caution">
    <text evidence="12">The sequence shown here is derived from an EMBL/GenBank/DDBJ whole genome shotgun (WGS) entry which is preliminary data.</text>
</comment>
<dbReference type="AlphaFoldDB" id="A0A1V1P8X6"/>
<dbReference type="GO" id="GO:0000162">
    <property type="term" value="P:L-tryptophan biosynthetic process"/>
    <property type="evidence" value="ECO:0007669"/>
    <property type="project" value="TreeGrafter"/>
</dbReference>
<dbReference type="CDD" id="cd04732">
    <property type="entry name" value="HisA"/>
    <property type="match status" value="1"/>
</dbReference>
<evidence type="ECO:0000313" key="13">
    <source>
        <dbReference type="Proteomes" id="UP000189670"/>
    </source>
</evidence>
<accession>A0A1V1P8X6</accession>
<dbReference type="Proteomes" id="UP000189670">
    <property type="component" value="Unassembled WGS sequence"/>
</dbReference>